<evidence type="ECO:0000256" key="1">
    <source>
        <dbReference type="ARBA" id="ARBA00010679"/>
    </source>
</evidence>
<dbReference type="GO" id="GO:0003684">
    <property type="term" value="F:damaged DNA binding"/>
    <property type="evidence" value="ECO:0007669"/>
    <property type="project" value="InterPro"/>
</dbReference>
<keyword evidence="3" id="KW-0227">DNA damage</keyword>
<name>A0A4Z0DA64_9FIRM</name>
<evidence type="ECO:0000256" key="3">
    <source>
        <dbReference type="ARBA" id="ARBA00022763"/>
    </source>
</evidence>
<dbReference type="SUPFAM" id="SSF48150">
    <property type="entry name" value="DNA-glycosylase"/>
    <property type="match status" value="1"/>
</dbReference>
<sequence length="293" mass="34497">MKYDIVESYDELKIKGISDFDPKHIFECGQSFRWKKEKDMSYTAVYKDKLINIKKEKDYLTVKNSNAKDWETIWHEYFDLDRDYSLLKSNFPHDEHLLKAVEFGNGLRLLRQDPFETTISFIISSNNQIPRIMKSVEMISKDLGKYIGTFNNIDYYSFPEPNEIAQLSEEYIREKYKVGFRAKYIKETSERIASGEFNLDEIRELPYEEAKKKLMSLAGIGPKVSDCILLFSFQKQEAFPIDVWVNRVMKTLYLGEKATKKEIEGAKKELFGEMCGYAQQYLFYYARELGIGK</sequence>
<dbReference type="InterPro" id="IPR011257">
    <property type="entry name" value="DNA_glycosylase"/>
</dbReference>
<dbReference type="InterPro" id="IPR023170">
    <property type="entry name" value="HhH_base_excis_C"/>
</dbReference>
<evidence type="ECO:0000256" key="8">
    <source>
        <dbReference type="ARBA" id="ARBA00023295"/>
    </source>
</evidence>
<dbReference type="Proteomes" id="UP000298381">
    <property type="component" value="Unassembled WGS sequence"/>
</dbReference>
<evidence type="ECO:0000256" key="6">
    <source>
        <dbReference type="ARBA" id="ARBA00023239"/>
    </source>
</evidence>
<evidence type="ECO:0000256" key="2">
    <source>
        <dbReference type="ARBA" id="ARBA00012720"/>
    </source>
</evidence>
<dbReference type="Gene3D" id="1.10.340.30">
    <property type="entry name" value="Hypothetical protein, domain 2"/>
    <property type="match status" value="1"/>
</dbReference>
<dbReference type="GO" id="GO:0006284">
    <property type="term" value="P:base-excision repair"/>
    <property type="evidence" value="ECO:0007669"/>
    <property type="project" value="InterPro"/>
</dbReference>
<dbReference type="EMBL" id="SRIB01000001">
    <property type="protein sequence ID" value="TFZ41742.1"/>
    <property type="molecule type" value="Genomic_DNA"/>
</dbReference>
<dbReference type="PANTHER" id="PTHR10242:SF2">
    <property type="entry name" value="N-GLYCOSYLASE_DNA LYASE"/>
    <property type="match status" value="1"/>
</dbReference>
<feature type="domain" description="HhH-GPD" evidence="10">
    <location>
        <begin position="123"/>
        <end position="287"/>
    </location>
</feature>
<reference evidence="11 12" key="1">
    <citation type="submission" date="2019-03" db="EMBL/GenBank/DDBJ databases">
        <title>Draft genome sequence data and analysis of a Fermenting Bacterium, Soehngenia longevitae strain 1933PT, isolated from petroleum reservoir in Azerbaijan.</title>
        <authorList>
            <person name="Grouzdev D.S."/>
            <person name="Bidzhieva S.K."/>
            <person name="Sokolova D.S."/>
            <person name="Tourova T.P."/>
            <person name="Poltaraus A.B."/>
            <person name="Nazina T.N."/>
        </authorList>
    </citation>
    <scope>NUCLEOTIDE SEQUENCE [LARGE SCALE GENOMIC DNA]</scope>
    <source>
        <strain evidence="11 12">1933P</strain>
    </source>
</reference>
<gene>
    <name evidence="11" type="ORF">E4100_00990</name>
</gene>
<dbReference type="InterPro" id="IPR003265">
    <property type="entry name" value="HhH-GPD_domain"/>
</dbReference>
<dbReference type="GO" id="GO:0140078">
    <property type="term" value="F:class I DNA-(apurinic or apyrimidinic site) endonuclease activity"/>
    <property type="evidence" value="ECO:0007669"/>
    <property type="project" value="UniProtKB-EC"/>
</dbReference>
<comment type="catalytic activity">
    <reaction evidence="9">
        <text>2'-deoxyribonucleotide-(2'-deoxyribose 5'-phosphate)-2'-deoxyribonucleotide-DNA = a 3'-end 2'-deoxyribonucleotide-(2,3-dehydro-2,3-deoxyribose 5'-phosphate)-DNA + a 5'-end 5'-phospho-2'-deoxyribonucleoside-DNA + H(+)</text>
        <dbReference type="Rhea" id="RHEA:66592"/>
        <dbReference type="Rhea" id="RHEA-COMP:13180"/>
        <dbReference type="Rhea" id="RHEA-COMP:16897"/>
        <dbReference type="Rhea" id="RHEA-COMP:17067"/>
        <dbReference type="ChEBI" id="CHEBI:15378"/>
        <dbReference type="ChEBI" id="CHEBI:136412"/>
        <dbReference type="ChEBI" id="CHEBI:157695"/>
        <dbReference type="ChEBI" id="CHEBI:167181"/>
        <dbReference type="EC" id="4.2.99.18"/>
    </reaction>
</comment>
<dbReference type="OrthoDB" id="9798522at2"/>
<keyword evidence="5" id="KW-0234">DNA repair</keyword>
<evidence type="ECO:0000256" key="9">
    <source>
        <dbReference type="ARBA" id="ARBA00044632"/>
    </source>
</evidence>
<comment type="caution">
    <text evidence="11">The sequence shown here is derived from an EMBL/GenBank/DDBJ whole genome shotgun (WGS) entry which is preliminary data.</text>
</comment>
<proteinExistence type="inferred from homology"/>
<evidence type="ECO:0000256" key="4">
    <source>
        <dbReference type="ARBA" id="ARBA00022801"/>
    </source>
</evidence>
<organism evidence="11 12">
    <name type="scientific">Soehngenia longivitae</name>
    <dbReference type="NCBI Taxonomy" id="2562294"/>
    <lineage>
        <taxon>Bacteria</taxon>
        <taxon>Bacillati</taxon>
        <taxon>Bacillota</taxon>
        <taxon>Tissierellia</taxon>
        <taxon>Tissierellales</taxon>
        <taxon>Tissierellaceae</taxon>
        <taxon>Soehngenia</taxon>
    </lineage>
</organism>
<evidence type="ECO:0000256" key="7">
    <source>
        <dbReference type="ARBA" id="ARBA00023268"/>
    </source>
</evidence>
<dbReference type="SMART" id="SM00478">
    <property type="entry name" value="ENDO3c"/>
    <property type="match status" value="1"/>
</dbReference>
<keyword evidence="4" id="KW-0378">Hydrolase</keyword>
<accession>A0A4Z0DA64</accession>
<dbReference type="SUPFAM" id="SSF55945">
    <property type="entry name" value="TATA-box binding protein-like"/>
    <property type="match status" value="1"/>
</dbReference>
<protein>
    <recommendedName>
        <fullName evidence="2">DNA-(apurinic or apyrimidinic site) lyase</fullName>
        <ecNumber evidence="2">4.2.99.18</ecNumber>
    </recommendedName>
</protein>
<dbReference type="EC" id="4.2.99.18" evidence="2"/>
<dbReference type="GO" id="GO:0008534">
    <property type="term" value="F:oxidized purine nucleobase lesion DNA N-glycosylase activity"/>
    <property type="evidence" value="ECO:0007669"/>
    <property type="project" value="InterPro"/>
</dbReference>
<dbReference type="PANTHER" id="PTHR10242">
    <property type="entry name" value="8-OXOGUANINE DNA GLYCOSYLASE"/>
    <property type="match status" value="1"/>
</dbReference>
<evidence type="ECO:0000313" key="12">
    <source>
        <dbReference type="Proteomes" id="UP000298381"/>
    </source>
</evidence>
<dbReference type="AlphaFoldDB" id="A0A4Z0DA64"/>
<dbReference type="GO" id="GO:0006289">
    <property type="term" value="P:nucleotide-excision repair"/>
    <property type="evidence" value="ECO:0007669"/>
    <property type="project" value="InterPro"/>
</dbReference>
<keyword evidence="12" id="KW-1185">Reference proteome</keyword>
<dbReference type="Pfam" id="PF07934">
    <property type="entry name" value="OGG_N"/>
    <property type="match status" value="1"/>
</dbReference>
<dbReference type="Gene3D" id="3.30.310.260">
    <property type="match status" value="1"/>
</dbReference>
<comment type="similarity">
    <text evidence="1">Belongs to the type-1 OGG1 family.</text>
</comment>
<keyword evidence="7" id="KW-0511">Multifunctional enzyme</keyword>
<dbReference type="InterPro" id="IPR012904">
    <property type="entry name" value="OGG_N"/>
</dbReference>
<dbReference type="InterPro" id="IPR052054">
    <property type="entry name" value="Oxidative_DNA_repair_enzyme"/>
</dbReference>
<dbReference type="Gene3D" id="1.10.1670.10">
    <property type="entry name" value="Helix-hairpin-Helix base-excision DNA repair enzymes (C-terminal)"/>
    <property type="match status" value="1"/>
</dbReference>
<dbReference type="RefSeq" id="WP_135269958.1">
    <property type="nucleotide sequence ID" value="NZ_SRIB01000001.1"/>
</dbReference>
<dbReference type="Pfam" id="PF00730">
    <property type="entry name" value="HhH-GPD"/>
    <property type="match status" value="1"/>
</dbReference>
<keyword evidence="6" id="KW-0456">Lyase</keyword>
<dbReference type="CDD" id="cd00056">
    <property type="entry name" value="ENDO3c"/>
    <property type="match status" value="1"/>
</dbReference>
<evidence type="ECO:0000313" key="11">
    <source>
        <dbReference type="EMBL" id="TFZ41742.1"/>
    </source>
</evidence>
<keyword evidence="8" id="KW-0326">Glycosidase</keyword>
<evidence type="ECO:0000256" key="5">
    <source>
        <dbReference type="ARBA" id="ARBA00023204"/>
    </source>
</evidence>
<evidence type="ECO:0000259" key="10">
    <source>
        <dbReference type="SMART" id="SM00478"/>
    </source>
</evidence>